<name>A0AAW7X3F2_9GAMM</name>
<feature type="transmembrane region" description="Helical" evidence="7">
    <location>
        <begin position="368"/>
        <end position="388"/>
    </location>
</feature>
<evidence type="ECO:0000313" key="9">
    <source>
        <dbReference type="Proteomes" id="UP001169760"/>
    </source>
</evidence>
<dbReference type="HAMAP" id="MF_01844">
    <property type="entry name" value="NhaA"/>
    <property type="match status" value="1"/>
</dbReference>
<dbReference type="EMBL" id="JAUOPB010000002">
    <property type="protein sequence ID" value="MDO6421372.1"/>
    <property type="molecule type" value="Genomic_DNA"/>
</dbReference>
<feature type="transmembrane region" description="Helical" evidence="7">
    <location>
        <begin position="215"/>
        <end position="242"/>
    </location>
</feature>
<comment type="caution">
    <text evidence="8">The sequence shown here is derived from an EMBL/GenBank/DDBJ whole genome shotgun (WGS) entry which is preliminary data.</text>
</comment>
<evidence type="ECO:0000256" key="3">
    <source>
        <dbReference type="ARBA" id="ARBA00022692"/>
    </source>
</evidence>
<feature type="transmembrane region" description="Helical" evidence="7">
    <location>
        <begin position="335"/>
        <end position="356"/>
    </location>
</feature>
<evidence type="ECO:0000256" key="7">
    <source>
        <dbReference type="HAMAP-Rule" id="MF_01844"/>
    </source>
</evidence>
<keyword evidence="2 7" id="KW-1003">Cell membrane</keyword>
<dbReference type="InterPro" id="IPR004670">
    <property type="entry name" value="NhaA"/>
</dbReference>
<comment type="subcellular location">
    <subcellularLocation>
        <location evidence="1">Cell inner membrane</location>
        <topology evidence="1">Multi-pass membrane protein</topology>
    </subcellularLocation>
    <subcellularLocation>
        <location evidence="7">Cell membrane</location>
        <topology evidence="7">Multi-pass membrane protein</topology>
    </subcellularLocation>
</comment>
<feature type="transmembrane region" description="Helical" evidence="7">
    <location>
        <begin position="131"/>
        <end position="150"/>
    </location>
</feature>
<evidence type="ECO:0000313" key="8">
    <source>
        <dbReference type="EMBL" id="MDO6421372.1"/>
    </source>
</evidence>
<feature type="transmembrane region" description="Helical" evidence="7">
    <location>
        <begin position="186"/>
        <end position="203"/>
    </location>
</feature>
<dbReference type="NCBIfam" id="TIGR00773">
    <property type="entry name" value="NhaA"/>
    <property type="match status" value="1"/>
</dbReference>
<dbReference type="InterPro" id="IPR023171">
    <property type="entry name" value="Na/H_antiporter_dom_sf"/>
</dbReference>
<evidence type="ECO:0000256" key="4">
    <source>
        <dbReference type="ARBA" id="ARBA00022989"/>
    </source>
</evidence>
<dbReference type="NCBIfam" id="NF007112">
    <property type="entry name" value="PRK09561.1"/>
    <property type="match status" value="1"/>
</dbReference>
<accession>A0AAW7X3F2</accession>
<evidence type="ECO:0000256" key="1">
    <source>
        <dbReference type="ARBA" id="ARBA00004429"/>
    </source>
</evidence>
<keyword evidence="7" id="KW-0915">Sodium</keyword>
<gene>
    <name evidence="7 8" type="primary">nhaA</name>
    <name evidence="8" type="ORF">Q4521_02695</name>
</gene>
<sequence length="394" mass="42300">MEVNPLGKVFRAMAQQETAGGVLLIAASILALIFANSYLSGFYNGVLNLPLVVAIGAFEISKPLLLWVNDGLMALFFLMVGLEVKREVLEGHLSQPSQVVLPGLAALAGVAFPAIIYASFNWQDPTALRGWAIPSATDIAFALGVFSLFGRHLPVSLKLFLLSVAIFDDIAAIVIIALFYSHELSTLSLLVAGIGIVILFVLNRLKIRHVSPFMFVGLVVWAAVLKSGVHATLAGFVIAWFIPLKHKNIHDEPMLLSLEHALQPWVAYFILPFFAFVNAGVHLGGIGFDTLTAPVTLGIIVGLFVGKQLGIFSVCWLSIKLRIAKLPEGATWRELYGVCLLAGIGFTMSLFIGSLAFEGANSEMVASVKLGVLFGSLLSAICGALILTNSRKIK</sequence>
<keyword evidence="6 7" id="KW-0739">Sodium transport</keyword>
<dbReference type="Pfam" id="PF06965">
    <property type="entry name" value="Na_H_antiport_1"/>
    <property type="match status" value="1"/>
</dbReference>
<dbReference type="PANTHER" id="PTHR30341">
    <property type="entry name" value="SODIUM ION/PROTON ANTIPORTER NHAA-RELATED"/>
    <property type="match status" value="1"/>
</dbReference>
<keyword evidence="3 7" id="KW-0812">Transmembrane</keyword>
<keyword evidence="7" id="KW-0813">Transport</keyword>
<protein>
    <recommendedName>
        <fullName evidence="7">Na(+)/H(+) antiporter NhaA</fullName>
    </recommendedName>
    <alternativeName>
        <fullName evidence="7">Sodium/proton antiporter NhaA</fullName>
    </alternativeName>
</protein>
<reference evidence="8" key="1">
    <citation type="submission" date="2023-07" db="EMBL/GenBank/DDBJ databases">
        <title>Genome content predicts the carbon catabolic preferences of heterotrophic bacteria.</title>
        <authorList>
            <person name="Gralka M."/>
        </authorList>
    </citation>
    <scope>NUCLEOTIDE SEQUENCE</scope>
    <source>
        <strain evidence="8">I3M17_2</strain>
    </source>
</reference>
<organism evidence="8 9">
    <name type="scientific">Saccharophagus degradans</name>
    <dbReference type="NCBI Taxonomy" id="86304"/>
    <lineage>
        <taxon>Bacteria</taxon>
        <taxon>Pseudomonadati</taxon>
        <taxon>Pseudomonadota</taxon>
        <taxon>Gammaproteobacteria</taxon>
        <taxon>Cellvibrionales</taxon>
        <taxon>Cellvibrionaceae</taxon>
        <taxon>Saccharophagus</taxon>
    </lineage>
</organism>
<dbReference type="Gene3D" id="1.20.1530.10">
    <property type="entry name" value="Na+/H+ antiporter like domain"/>
    <property type="match status" value="1"/>
</dbReference>
<evidence type="ECO:0000256" key="2">
    <source>
        <dbReference type="ARBA" id="ARBA00022475"/>
    </source>
</evidence>
<feature type="transmembrane region" description="Helical" evidence="7">
    <location>
        <begin position="295"/>
        <end position="319"/>
    </location>
</feature>
<comment type="similarity">
    <text evidence="7">Belongs to the NhaA Na(+)/H(+) (TC 2.A.33) antiporter family.</text>
</comment>
<feature type="transmembrane region" description="Helical" evidence="7">
    <location>
        <begin position="159"/>
        <end position="180"/>
    </location>
</feature>
<feature type="transmembrane region" description="Helical" evidence="7">
    <location>
        <begin position="262"/>
        <end position="283"/>
    </location>
</feature>
<keyword evidence="5 7" id="KW-0472">Membrane</keyword>
<dbReference type="GO" id="GO:0006885">
    <property type="term" value="P:regulation of pH"/>
    <property type="evidence" value="ECO:0007669"/>
    <property type="project" value="UniProtKB-UniRule"/>
</dbReference>
<dbReference type="Proteomes" id="UP001169760">
    <property type="component" value="Unassembled WGS sequence"/>
</dbReference>
<proteinExistence type="inferred from homology"/>
<feature type="transmembrane region" description="Helical" evidence="7">
    <location>
        <begin position="99"/>
        <end position="119"/>
    </location>
</feature>
<feature type="transmembrane region" description="Helical" evidence="7">
    <location>
        <begin position="21"/>
        <end position="39"/>
    </location>
</feature>
<dbReference type="PANTHER" id="PTHR30341:SF0">
    <property type="entry name" value="NA(+)_H(+) ANTIPORTER NHAA"/>
    <property type="match status" value="1"/>
</dbReference>
<keyword evidence="7" id="KW-0406">Ion transport</keyword>
<dbReference type="GO" id="GO:0015385">
    <property type="term" value="F:sodium:proton antiporter activity"/>
    <property type="evidence" value="ECO:0007669"/>
    <property type="project" value="UniProtKB-UniRule"/>
</dbReference>
<dbReference type="AlphaFoldDB" id="A0AAW7X3F2"/>
<dbReference type="GO" id="GO:0005886">
    <property type="term" value="C:plasma membrane"/>
    <property type="evidence" value="ECO:0007669"/>
    <property type="project" value="UniProtKB-SubCell"/>
</dbReference>
<feature type="transmembrane region" description="Helical" evidence="7">
    <location>
        <begin position="51"/>
        <end position="78"/>
    </location>
</feature>
<keyword evidence="4 7" id="KW-1133">Transmembrane helix</keyword>
<keyword evidence="7" id="KW-0050">Antiport</keyword>
<evidence type="ECO:0000256" key="5">
    <source>
        <dbReference type="ARBA" id="ARBA00023136"/>
    </source>
</evidence>
<evidence type="ECO:0000256" key="6">
    <source>
        <dbReference type="ARBA" id="ARBA00023201"/>
    </source>
</evidence>
<comment type="catalytic activity">
    <reaction evidence="7">
        <text>Na(+)(in) + 2 H(+)(out) = Na(+)(out) + 2 H(+)(in)</text>
        <dbReference type="Rhea" id="RHEA:29251"/>
        <dbReference type="ChEBI" id="CHEBI:15378"/>
        <dbReference type="ChEBI" id="CHEBI:29101"/>
    </reaction>
</comment>
<comment type="function">
    <text evidence="7">Na(+)/H(+) antiporter that extrudes sodium in exchange for external protons.</text>
</comment>
<dbReference type="NCBIfam" id="NF007111">
    <property type="entry name" value="PRK09560.1"/>
    <property type="match status" value="1"/>
</dbReference>